<dbReference type="InterPro" id="IPR027417">
    <property type="entry name" value="P-loop_NTPase"/>
</dbReference>
<proteinExistence type="predicted"/>
<name>A0ABD3PZ19_9STRA</name>
<evidence type="ECO:0000259" key="1">
    <source>
        <dbReference type="Pfam" id="PF00685"/>
    </source>
</evidence>
<reference evidence="2 3" key="1">
    <citation type="journal article" date="2020" name="G3 (Bethesda)">
        <title>Improved Reference Genome for Cyclotella cryptica CCMP332, a Model for Cell Wall Morphogenesis, Salinity Adaptation, and Lipid Production in Diatoms (Bacillariophyta).</title>
        <authorList>
            <person name="Roberts W.R."/>
            <person name="Downey K.M."/>
            <person name="Ruck E.C."/>
            <person name="Traller J.C."/>
            <person name="Alverson A.J."/>
        </authorList>
    </citation>
    <scope>NUCLEOTIDE SEQUENCE [LARGE SCALE GENOMIC DNA]</scope>
    <source>
        <strain evidence="2 3">CCMP332</strain>
    </source>
</reference>
<dbReference type="Proteomes" id="UP001516023">
    <property type="component" value="Unassembled WGS sequence"/>
</dbReference>
<keyword evidence="3" id="KW-1185">Reference proteome</keyword>
<dbReference type="SUPFAM" id="SSF52540">
    <property type="entry name" value="P-loop containing nucleoside triphosphate hydrolases"/>
    <property type="match status" value="1"/>
</dbReference>
<protein>
    <recommendedName>
        <fullName evidence="1">Sulfotransferase domain-containing protein</fullName>
    </recommendedName>
</protein>
<dbReference type="Gene3D" id="3.40.50.300">
    <property type="entry name" value="P-loop containing nucleotide triphosphate hydrolases"/>
    <property type="match status" value="1"/>
</dbReference>
<gene>
    <name evidence="2" type="ORF">HJC23_004794</name>
</gene>
<dbReference type="EMBL" id="JABMIG020000097">
    <property type="protein sequence ID" value="KAL3792869.1"/>
    <property type="molecule type" value="Genomic_DNA"/>
</dbReference>
<evidence type="ECO:0000313" key="3">
    <source>
        <dbReference type="Proteomes" id="UP001516023"/>
    </source>
</evidence>
<comment type="caution">
    <text evidence="2">The sequence shown here is derived from an EMBL/GenBank/DDBJ whole genome shotgun (WGS) entry which is preliminary data.</text>
</comment>
<accession>A0ABD3PZ19</accession>
<evidence type="ECO:0000313" key="2">
    <source>
        <dbReference type="EMBL" id="KAL3792869.1"/>
    </source>
</evidence>
<sequence length="282" mass="33161">MVVTGLNTASNYGDSNLGEHGTGELVFQKSNGGPFWTDPKIHKLKPTNGYILTKTHCGSRCDKCGPENYVENHHLFLKECLETTYISNYTENGDSIKSVGSYDKKLVARAVHLIRDPFDNIVSRFHLRHNRFVKLKDEDSLERYPKSREGFRAFCSDLSKLHTDEEEASKFYEDVIEVIRNVPCHADFFRYIQWHNLAFISTWDLQIPTLIIHYENYTNNFNKTKKRLLEFLEQEEVNEPPRFETGKTYRDYFSKEEINAISKMFAMLALDKTWHYTRHYFD</sequence>
<dbReference type="AlphaFoldDB" id="A0ABD3PZ19"/>
<dbReference type="InterPro" id="IPR000863">
    <property type="entry name" value="Sulfotransferase_dom"/>
</dbReference>
<feature type="domain" description="Sulfotransferase" evidence="1">
    <location>
        <begin position="107"/>
        <end position="254"/>
    </location>
</feature>
<organism evidence="2 3">
    <name type="scientific">Cyclotella cryptica</name>
    <dbReference type="NCBI Taxonomy" id="29204"/>
    <lineage>
        <taxon>Eukaryota</taxon>
        <taxon>Sar</taxon>
        <taxon>Stramenopiles</taxon>
        <taxon>Ochrophyta</taxon>
        <taxon>Bacillariophyta</taxon>
        <taxon>Coscinodiscophyceae</taxon>
        <taxon>Thalassiosirophycidae</taxon>
        <taxon>Stephanodiscales</taxon>
        <taxon>Stephanodiscaceae</taxon>
        <taxon>Cyclotella</taxon>
    </lineage>
</organism>
<dbReference type="Pfam" id="PF00685">
    <property type="entry name" value="Sulfotransfer_1"/>
    <property type="match status" value="1"/>
</dbReference>